<dbReference type="InterPro" id="IPR050158">
    <property type="entry name" value="Ubiquitin_ubiquitin-like"/>
</dbReference>
<dbReference type="Pfam" id="PF00240">
    <property type="entry name" value="ubiquitin"/>
    <property type="match status" value="1"/>
</dbReference>
<reference evidence="3" key="1">
    <citation type="submission" date="2020-11" db="EMBL/GenBank/DDBJ databases">
        <title>Chlorella ohadii genome sequencing and assembly.</title>
        <authorList>
            <person name="Murik O."/>
            <person name="Treves H."/>
            <person name="Kedem I."/>
            <person name="Shotland Y."/>
            <person name="Kaplan A."/>
        </authorList>
    </citation>
    <scope>NUCLEOTIDE SEQUENCE</scope>
    <source>
        <strain evidence="3">1</strain>
    </source>
</reference>
<evidence type="ECO:0000313" key="3">
    <source>
        <dbReference type="EMBL" id="KAI7846064.1"/>
    </source>
</evidence>
<evidence type="ECO:0000259" key="2">
    <source>
        <dbReference type="PROSITE" id="PS50053"/>
    </source>
</evidence>
<dbReference type="PRINTS" id="PR00348">
    <property type="entry name" value="UBIQUITIN"/>
</dbReference>
<evidence type="ECO:0000313" key="4">
    <source>
        <dbReference type="Proteomes" id="UP001205105"/>
    </source>
</evidence>
<dbReference type="InterPro" id="IPR029071">
    <property type="entry name" value="Ubiquitin-like_domsf"/>
</dbReference>
<dbReference type="EMBL" id="JADXDR010000010">
    <property type="protein sequence ID" value="KAI7846064.1"/>
    <property type="molecule type" value="Genomic_DNA"/>
</dbReference>
<protein>
    <recommendedName>
        <fullName evidence="2">Ubiquitin-like domain-containing protein</fullName>
    </recommendedName>
</protein>
<dbReference type="PROSITE" id="PS00299">
    <property type="entry name" value="UBIQUITIN_1"/>
    <property type="match status" value="1"/>
</dbReference>
<dbReference type="AlphaFoldDB" id="A0AAD5H6E7"/>
<organism evidence="3 4">
    <name type="scientific">Chlorella ohadii</name>
    <dbReference type="NCBI Taxonomy" id="2649997"/>
    <lineage>
        <taxon>Eukaryota</taxon>
        <taxon>Viridiplantae</taxon>
        <taxon>Chlorophyta</taxon>
        <taxon>core chlorophytes</taxon>
        <taxon>Trebouxiophyceae</taxon>
        <taxon>Chlorellales</taxon>
        <taxon>Chlorellaceae</taxon>
        <taxon>Chlorella clade</taxon>
        <taxon>Chlorella</taxon>
    </lineage>
</organism>
<proteinExistence type="predicted"/>
<dbReference type="Proteomes" id="UP001205105">
    <property type="component" value="Unassembled WGS sequence"/>
</dbReference>
<keyword evidence="1" id="KW-1017">Isopeptide bond</keyword>
<dbReference type="Gene3D" id="3.10.20.90">
    <property type="entry name" value="Phosphatidylinositol 3-kinase Catalytic Subunit, Chain A, domain 1"/>
    <property type="match status" value="1"/>
</dbReference>
<dbReference type="PANTHER" id="PTHR10666">
    <property type="entry name" value="UBIQUITIN"/>
    <property type="match status" value="1"/>
</dbReference>
<keyword evidence="4" id="KW-1185">Reference proteome</keyword>
<name>A0AAD5H6E7_9CHLO</name>
<comment type="caution">
    <text evidence="3">The sequence shown here is derived from an EMBL/GenBank/DDBJ whole genome shotgun (WGS) entry which is preliminary data.</text>
</comment>
<evidence type="ECO:0000256" key="1">
    <source>
        <dbReference type="ARBA" id="ARBA00022499"/>
    </source>
</evidence>
<dbReference type="FunFam" id="3.10.20.90:FF:000222">
    <property type="entry name" value="Polyubiquitin 5"/>
    <property type="match status" value="1"/>
</dbReference>
<feature type="domain" description="Ubiquitin-like" evidence="2">
    <location>
        <begin position="303"/>
        <end position="378"/>
    </location>
</feature>
<dbReference type="PROSITE" id="PS50053">
    <property type="entry name" value="UBIQUITIN_2"/>
    <property type="match status" value="1"/>
</dbReference>
<gene>
    <name evidence="3" type="ORF">COHA_000430</name>
</gene>
<dbReference type="GO" id="GO:0003729">
    <property type="term" value="F:mRNA binding"/>
    <property type="evidence" value="ECO:0007669"/>
    <property type="project" value="UniProtKB-ARBA"/>
</dbReference>
<sequence>METPDSAMDAPPAPYRAAEPLPVVELASLSSGALLTHLLRACHRHRGLLLLEPSPEDAAALGHLRQRGAEYAWGDKEVPPSREPAVAQLLHRLARKLTKAHMQRLGEHSYTLHPHLDELSDWLHPGSGRPQHSRLLVSHALFLEEHVDRGLFNIVCGTVADLAALQLTIDGAKVGVGCLLPQDGDPKRLLALVIPGYTLQASVFQLPCFVRASECIDPRTPAILHSVEADYSQPRATIVLQWRVSPEYEVHPGLTLGLLLDQFEVSVREQARARMRQEMQEAARRRAEEVAAWKPTIEPAKKFKLYFRTLTSNSFTMRAHPSWSVGNLKYKIMESQSIPMDQQRLIFGGKQLEDEHTLEDYNIQKESTLHLVLKLSGD</sequence>
<dbReference type="InterPro" id="IPR019956">
    <property type="entry name" value="Ubiquitin_dom"/>
</dbReference>
<accession>A0AAD5H6E7</accession>
<dbReference type="SUPFAM" id="SSF54236">
    <property type="entry name" value="Ubiquitin-like"/>
    <property type="match status" value="1"/>
</dbReference>
<dbReference type="SMART" id="SM00213">
    <property type="entry name" value="UBQ"/>
    <property type="match status" value="1"/>
</dbReference>
<dbReference type="InterPro" id="IPR019954">
    <property type="entry name" value="Ubiquitin_CS"/>
</dbReference>
<dbReference type="InterPro" id="IPR000626">
    <property type="entry name" value="Ubiquitin-like_dom"/>
</dbReference>